<reference evidence="3 4" key="1">
    <citation type="journal article" date="2015" name="Nature">
        <title>rRNA introns, odd ribosomes, and small enigmatic genomes across a large radiation of phyla.</title>
        <authorList>
            <person name="Brown C.T."/>
            <person name="Hug L.A."/>
            <person name="Thomas B.C."/>
            <person name="Sharon I."/>
            <person name="Castelle C.J."/>
            <person name="Singh A."/>
            <person name="Wilkins M.J."/>
            <person name="Williams K.H."/>
            <person name="Banfield J.F."/>
        </authorList>
    </citation>
    <scope>NUCLEOTIDE SEQUENCE [LARGE SCALE GENOMIC DNA]</scope>
</reference>
<comment type="caution">
    <text evidence="3">The sequence shown here is derived from an EMBL/GenBank/DDBJ whole genome shotgun (WGS) entry which is preliminary data.</text>
</comment>
<dbReference type="InterPro" id="IPR024291">
    <property type="entry name" value="DUF3829"/>
</dbReference>
<dbReference type="Proteomes" id="UP000034181">
    <property type="component" value="Unassembled WGS sequence"/>
</dbReference>
<evidence type="ECO:0000256" key="2">
    <source>
        <dbReference type="SAM" id="MobiDB-lite"/>
    </source>
</evidence>
<keyword evidence="1" id="KW-0175">Coiled coil</keyword>
<sequence>METLAGIFVSLVLAANNLAPQANLSKVLGVQSSTYVLSETDENDQESSESGHITLEDVRSKRLKALEEAKKRHENALERVKDSRERFKERLEKIKDEHKHNVLENIDEKITEHNTRWVNHWNGVLDRLREVLVKIQTLTDRAEDTGKDVGAIKAKIAAANTAIESAQAAINMQASKTYVINISVESNLREDVEPVIQQFKLDVKTVLNSIKTARTAVHEAFKSLRDIHGNDAPKTSPVATESGEIEDE</sequence>
<dbReference type="Pfam" id="PF12889">
    <property type="entry name" value="DUF3829"/>
    <property type="match status" value="1"/>
</dbReference>
<evidence type="ECO:0000313" key="4">
    <source>
        <dbReference type="Proteomes" id="UP000034181"/>
    </source>
</evidence>
<name>A0A0G0KI14_9BACT</name>
<accession>A0A0G0KI14</accession>
<feature type="coiled-coil region" evidence="1">
    <location>
        <begin position="63"/>
        <end position="97"/>
    </location>
</feature>
<organism evidence="3 4">
    <name type="scientific">Candidatus Woesebacteria bacterium GW2011_GWB1_38_5b</name>
    <dbReference type="NCBI Taxonomy" id="1618569"/>
    <lineage>
        <taxon>Bacteria</taxon>
        <taxon>Candidatus Woeseibacteriota</taxon>
    </lineage>
</organism>
<feature type="region of interest" description="Disordered" evidence="2">
    <location>
        <begin position="227"/>
        <end position="248"/>
    </location>
</feature>
<dbReference type="AlphaFoldDB" id="A0A0G0KI14"/>
<gene>
    <name evidence="3" type="ORF">US96_C0016G0004</name>
</gene>
<proteinExistence type="predicted"/>
<dbReference type="EMBL" id="LBUZ01000016">
    <property type="protein sequence ID" value="KKQ75150.1"/>
    <property type="molecule type" value="Genomic_DNA"/>
</dbReference>
<protein>
    <submittedName>
        <fullName evidence="3">Uncharacterized protein</fullName>
    </submittedName>
</protein>
<evidence type="ECO:0000256" key="1">
    <source>
        <dbReference type="SAM" id="Coils"/>
    </source>
</evidence>
<evidence type="ECO:0000313" key="3">
    <source>
        <dbReference type="EMBL" id="KKQ75150.1"/>
    </source>
</evidence>